<dbReference type="PRINTS" id="PR00173">
    <property type="entry name" value="EDTRNSPORT"/>
</dbReference>
<sequence length="454" mass="47846">MSETAKKSNLTLKIFIGMGAGIIIGAFLQILRNVFGNGSDDVSIPFFGMTFSIYGFFVEGIFNIGGTVFVKSLKMLVVPLVFVSLVCGVSSLSDPAKLGRLGGKSVALYLMTTAIAITVALVAALIVQPGAGFSATEQATFAAKESPGFANVIINMFPSNPIDSMAEGNMLQIIVFSILVGIAISLSGESGRKVRSGFDMLNDVIMKIVTIIMNLAPYGVFFLIAKLASTIELRDFGNIFLYFILVFVVLIVHAAVTYPLLLTLFARLNPKNLLIKMKDTAMFAFSSSSSNATLPITLATANKRLGVDNSVASFTVPLGATINMDGTAIMQGVATVFIAQVYGIDLTMPQILTVVATATLASIGTAGVPGVGLIMLAMVLQQVNLPVEGIALIIGIDRLLDMTRTVVNVTGDCTVTCIVAKSEGALDETVYNDMDSEIEVVPNGEPSAMANKTA</sequence>
<dbReference type="PANTHER" id="PTHR42865">
    <property type="entry name" value="PROTON/GLUTAMATE-ASPARTATE SYMPORTER"/>
    <property type="match status" value="1"/>
</dbReference>
<evidence type="ECO:0000256" key="3">
    <source>
        <dbReference type="ARBA" id="ARBA00022475"/>
    </source>
</evidence>
<dbReference type="PANTHER" id="PTHR42865:SF7">
    <property type="entry name" value="PROTON_GLUTAMATE-ASPARTATE SYMPORTER"/>
    <property type="match status" value="1"/>
</dbReference>
<accession>A0ABV7FMV4</accession>
<dbReference type="Pfam" id="PF00375">
    <property type="entry name" value="SDF"/>
    <property type="match status" value="1"/>
</dbReference>
<feature type="transmembrane region" description="Helical" evidence="7">
    <location>
        <begin position="240"/>
        <end position="268"/>
    </location>
</feature>
<dbReference type="Proteomes" id="UP001595478">
    <property type="component" value="Unassembled WGS sequence"/>
</dbReference>
<proteinExistence type="predicted"/>
<evidence type="ECO:0000256" key="5">
    <source>
        <dbReference type="ARBA" id="ARBA00022989"/>
    </source>
</evidence>
<keyword evidence="4 7" id="KW-0812">Transmembrane</keyword>
<dbReference type="InterPro" id="IPR001991">
    <property type="entry name" value="Na-dicarboxylate_symporter"/>
</dbReference>
<dbReference type="Gene3D" id="1.10.3860.10">
    <property type="entry name" value="Sodium:dicarboxylate symporter"/>
    <property type="match status" value="1"/>
</dbReference>
<organism evidence="8 9">
    <name type="scientific">Agaribacter flavus</name>
    <dbReference type="NCBI Taxonomy" id="1902781"/>
    <lineage>
        <taxon>Bacteria</taxon>
        <taxon>Pseudomonadati</taxon>
        <taxon>Pseudomonadota</taxon>
        <taxon>Gammaproteobacteria</taxon>
        <taxon>Alteromonadales</taxon>
        <taxon>Alteromonadaceae</taxon>
        <taxon>Agaribacter</taxon>
    </lineage>
</organism>
<keyword evidence="5 7" id="KW-1133">Transmembrane helix</keyword>
<keyword evidence="3" id="KW-1003">Cell membrane</keyword>
<evidence type="ECO:0000256" key="4">
    <source>
        <dbReference type="ARBA" id="ARBA00022692"/>
    </source>
</evidence>
<feature type="transmembrane region" description="Helical" evidence="7">
    <location>
        <begin position="208"/>
        <end position="228"/>
    </location>
</feature>
<dbReference type="EMBL" id="JBHRSW010000014">
    <property type="protein sequence ID" value="MFC3121653.1"/>
    <property type="molecule type" value="Genomic_DNA"/>
</dbReference>
<evidence type="ECO:0000256" key="6">
    <source>
        <dbReference type="ARBA" id="ARBA00023136"/>
    </source>
</evidence>
<feature type="transmembrane region" description="Helical" evidence="7">
    <location>
        <begin position="170"/>
        <end position="187"/>
    </location>
</feature>
<keyword evidence="6 7" id="KW-0472">Membrane</keyword>
<dbReference type="RefSeq" id="WP_376919788.1">
    <property type="nucleotide sequence ID" value="NZ_JBHRSW010000014.1"/>
</dbReference>
<reference evidence="9" key="1">
    <citation type="journal article" date="2019" name="Int. J. Syst. Evol. Microbiol.">
        <title>The Global Catalogue of Microorganisms (GCM) 10K type strain sequencing project: providing services to taxonomists for standard genome sequencing and annotation.</title>
        <authorList>
            <consortium name="The Broad Institute Genomics Platform"/>
            <consortium name="The Broad Institute Genome Sequencing Center for Infectious Disease"/>
            <person name="Wu L."/>
            <person name="Ma J."/>
        </authorList>
    </citation>
    <scope>NUCLEOTIDE SEQUENCE [LARGE SCALE GENOMIC DNA]</scope>
    <source>
        <strain evidence="9">KCTC 52473</strain>
    </source>
</reference>
<name>A0ABV7FMV4_9ALTE</name>
<feature type="transmembrane region" description="Helical" evidence="7">
    <location>
        <begin position="43"/>
        <end position="64"/>
    </location>
</feature>
<comment type="subcellular location">
    <subcellularLocation>
        <location evidence="1">Cell membrane</location>
        <topology evidence="1">Multi-pass membrane protein</topology>
    </subcellularLocation>
</comment>
<gene>
    <name evidence="8" type="ORF">ACFOHL_08470</name>
</gene>
<evidence type="ECO:0000313" key="9">
    <source>
        <dbReference type="Proteomes" id="UP001595478"/>
    </source>
</evidence>
<dbReference type="SUPFAM" id="SSF118215">
    <property type="entry name" value="Proton glutamate symport protein"/>
    <property type="match status" value="1"/>
</dbReference>
<dbReference type="InterPro" id="IPR036458">
    <property type="entry name" value="Na:dicarbo_symporter_sf"/>
</dbReference>
<feature type="transmembrane region" description="Helical" evidence="7">
    <location>
        <begin position="76"/>
        <end position="94"/>
    </location>
</feature>
<evidence type="ECO:0000256" key="2">
    <source>
        <dbReference type="ARBA" id="ARBA00022448"/>
    </source>
</evidence>
<evidence type="ECO:0000256" key="7">
    <source>
        <dbReference type="SAM" id="Phobius"/>
    </source>
</evidence>
<feature type="transmembrane region" description="Helical" evidence="7">
    <location>
        <begin position="12"/>
        <end position="31"/>
    </location>
</feature>
<keyword evidence="2" id="KW-0813">Transport</keyword>
<protein>
    <submittedName>
        <fullName evidence="8">Dicarboxylate/amino acid:cation symporter</fullName>
    </submittedName>
</protein>
<keyword evidence="9" id="KW-1185">Reference proteome</keyword>
<evidence type="ECO:0000256" key="1">
    <source>
        <dbReference type="ARBA" id="ARBA00004651"/>
    </source>
</evidence>
<feature type="transmembrane region" description="Helical" evidence="7">
    <location>
        <begin position="106"/>
        <end position="127"/>
    </location>
</feature>
<comment type="caution">
    <text evidence="8">The sequence shown here is derived from an EMBL/GenBank/DDBJ whole genome shotgun (WGS) entry which is preliminary data.</text>
</comment>
<evidence type="ECO:0000313" key="8">
    <source>
        <dbReference type="EMBL" id="MFC3121653.1"/>
    </source>
</evidence>